<comment type="caution">
    <text evidence="2">The sequence shown here is derived from an EMBL/GenBank/DDBJ whole genome shotgun (WGS) entry which is preliminary data.</text>
</comment>
<evidence type="ECO:0000313" key="2">
    <source>
        <dbReference type="EMBL" id="KAH9331403.1"/>
    </source>
</evidence>
<dbReference type="OMA" id="HANSAPI"/>
<feature type="compositionally biased region" description="Basic and acidic residues" evidence="1">
    <location>
        <begin position="620"/>
        <end position="635"/>
    </location>
</feature>
<feature type="region of interest" description="Disordered" evidence="1">
    <location>
        <begin position="619"/>
        <end position="650"/>
    </location>
</feature>
<reference evidence="2 3" key="1">
    <citation type="journal article" date="2021" name="Nat. Plants">
        <title>The Taxus genome provides insights into paclitaxel biosynthesis.</title>
        <authorList>
            <person name="Xiong X."/>
            <person name="Gou J."/>
            <person name="Liao Q."/>
            <person name="Li Y."/>
            <person name="Zhou Q."/>
            <person name="Bi G."/>
            <person name="Li C."/>
            <person name="Du R."/>
            <person name="Wang X."/>
            <person name="Sun T."/>
            <person name="Guo L."/>
            <person name="Liang H."/>
            <person name="Lu P."/>
            <person name="Wu Y."/>
            <person name="Zhang Z."/>
            <person name="Ro D.K."/>
            <person name="Shang Y."/>
            <person name="Huang S."/>
            <person name="Yan J."/>
        </authorList>
    </citation>
    <scope>NUCLEOTIDE SEQUENCE [LARGE SCALE GENOMIC DNA]</scope>
    <source>
        <strain evidence="2">Ta-2019</strain>
    </source>
</reference>
<dbReference type="EMBL" id="JAHRHJ020000001">
    <property type="protein sequence ID" value="KAH9331403.1"/>
    <property type="molecule type" value="Genomic_DNA"/>
</dbReference>
<sequence>MQAKSQGPSVVEHYPSRRVEYDENSVPVDIPRIDCEIKEEMDSVGNPTAADKTAPVNTIINDKVDFDTISKLSPMSMPEVGTSTCGKASADDKPATPFNPKHGQGALCFVETTKKCSPRNSHPLSTGEMKDPNGSAPTVSGSGISACFGEDDENGLRDIRVDEGIPLEEKVVISLDHNIHFEKLSGVLLSSTIEGSCCSSHLGDKECKPEDQCSSGHDWDRLAQGELPCSQLNKRTEEENDMLDEVCVLKSVNIDDENFPISSKENKEVKQNGIVHSFDEGRSSNTTFENKENNLGCLTKESDSCDEKRSNPSDYSDGKSELSRLRLSTVPGSFVEKVRIVPDGTSTSKKYRENEIAFSVCGDGSHDKGITSNGNYAGESFEARGKEMKDCDYLSQENAEHYLAKKFRTTTNPFAESEEEVQFMLELYSASLGSHSASSTGEKVEPEGKQSKDGGYLSHENAELYLSNNFHLRTNPFALLLSQEEAQFMPELYSASLGSHSASSTGEIVEAEVKMLKDTGYLSQKNAEFCLPNKFQLRTNPFAISEEEAQFMPESYSAPLENHSVSSASLLTGHAVSEHLTENASLKSKGMALNALDNLHIDPVLGQQVLSEQVIASEADPNKSVEEPYSEKCGDSTHSASLENSARIDTSTVAAVDSDAGKDMENQKQKTVGSSTFTGSLVGQVPSLEMGWNVPRQSINQVTYDISDKVNGNNNASEMSAYTYSGPISLSGPISYSGPIPLSGRVSFSSGGVPYSGSLSIRSDSSTGSTQSFAFPT</sequence>
<feature type="region of interest" description="Disordered" evidence="1">
    <location>
        <begin position="301"/>
        <end position="322"/>
    </location>
</feature>
<proteinExistence type="predicted"/>
<accession>A0AA38GXN6</accession>
<feature type="compositionally biased region" description="Basic and acidic residues" evidence="1">
    <location>
        <begin position="442"/>
        <end position="452"/>
    </location>
</feature>
<feature type="non-terminal residue" evidence="2">
    <location>
        <position position="777"/>
    </location>
</feature>
<feature type="region of interest" description="Disordered" evidence="1">
    <location>
        <begin position="436"/>
        <end position="455"/>
    </location>
</feature>
<feature type="region of interest" description="Disordered" evidence="1">
    <location>
        <begin position="119"/>
        <end position="139"/>
    </location>
</feature>
<keyword evidence="3" id="KW-1185">Reference proteome</keyword>
<gene>
    <name evidence="2" type="ORF">KI387_003511</name>
</gene>
<feature type="region of interest" description="Disordered" evidence="1">
    <location>
        <begin position="1"/>
        <end position="25"/>
    </location>
</feature>
<name>A0AA38GXN6_TAXCH</name>
<dbReference type="AlphaFoldDB" id="A0AA38GXN6"/>
<evidence type="ECO:0000313" key="3">
    <source>
        <dbReference type="Proteomes" id="UP000824469"/>
    </source>
</evidence>
<feature type="non-terminal residue" evidence="2">
    <location>
        <position position="1"/>
    </location>
</feature>
<feature type="compositionally biased region" description="Polar residues" evidence="1">
    <location>
        <begin position="636"/>
        <end position="650"/>
    </location>
</feature>
<organism evidence="2 3">
    <name type="scientific">Taxus chinensis</name>
    <name type="common">Chinese yew</name>
    <name type="synonym">Taxus wallichiana var. chinensis</name>
    <dbReference type="NCBI Taxonomy" id="29808"/>
    <lineage>
        <taxon>Eukaryota</taxon>
        <taxon>Viridiplantae</taxon>
        <taxon>Streptophyta</taxon>
        <taxon>Embryophyta</taxon>
        <taxon>Tracheophyta</taxon>
        <taxon>Spermatophyta</taxon>
        <taxon>Pinopsida</taxon>
        <taxon>Pinidae</taxon>
        <taxon>Conifers II</taxon>
        <taxon>Cupressales</taxon>
        <taxon>Taxaceae</taxon>
        <taxon>Taxus</taxon>
    </lineage>
</organism>
<evidence type="ECO:0000256" key="1">
    <source>
        <dbReference type="SAM" id="MobiDB-lite"/>
    </source>
</evidence>
<protein>
    <submittedName>
        <fullName evidence="2">Uncharacterized protein</fullName>
    </submittedName>
</protein>
<dbReference type="Proteomes" id="UP000824469">
    <property type="component" value="Unassembled WGS sequence"/>
</dbReference>